<evidence type="ECO:0000313" key="3">
    <source>
        <dbReference type="Proteomes" id="UP000282322"/>
    </source>
</evidence>
<proteinExistence type="predicted"/>
<evidence type="ECO:0000256" key="1">
    <source>
        <dbReference type="SAM" id="MobiDB-lite"/>
    </source>
</evidence>
<dbReference type="RefSeq" id="WP_124955233.1">
    <property type="nucleotide sequence ID" value="NZ_RRCH01000024.1"/>
</dbReference>
<dbReference type="AlphaFoldDB" id="A0A3P3R976"/>
<evidence type="ECO:0000313" key="2">
    <source>
        <dbReference type="EMBL" id="RRJ29934.1"/>
    </source>
</evidence>
<accession>A0A3P3R976</accession>
<keyword evidence="3" id="KW-1185">Reference proteome</keyword>
<dbReference type="Proteomes" id="UP000282322">
    <property type="component" value="Unassembled WGS sequence"/>
</dbReference>
<feature type="compositionally biased region" description="Basic and acidic residues" evidence="1">
    <location>
        <begin position="67"/>
        <end position="76"/>
    </location>
</feature>
<sequence length="150" mass="16506">MMVEDHSTGTNTAIGEEQAQTRLTTNRQRFLKYTVLSGVVGLVDRSLMDRTASATSSTDAGSTEHPASIHDHREQSADKTLRVTGVGDHINHYHIETRASVITNEESDDSPTIDVTVIEGDVHRDETDGHRIKGRVTTVRTQGSIMYSTE</sequence>
<feature type="region of interest" description="Disordered" evidence="1">
    <location>
        <begin position="51"/>
        <end position="76"/>
    </location>
</feature>
<dbReference type="EMBL" id="RRCH01000024">
    <property type="protein sequence ID" value="RRJ29934.1"/>
    <property type="molecule type" value="Genomic_DNA"/>
</dbReference>
<reference evidence="2 3" key="1">
    <citation type="submission" date="2018-11" db="EMBL/GenBank/DDBJ databases">
        <title>Taxonoimc description of Halomarina strain SPP-AMP-1.</title>
        <authorList>
            <person name="Pal Y."/>
            <person name="Srinivasana K."/>
            <person name="Verma A."/>
            <person name="Kumar P."/>
        </authorList>
    </citation>
    <scope>NUCLEOTIDE SEQUENCE [LARGE SCALE GENOMIC DNA]</scope>
    <source>
        <strain evidence="2 3">SPP-AMP-1</strain>
    </source>
</reference>
<comment type="caution">
    <text evidence="2">The sequence shown here is derived from an EMBL/GenBank/DDBJ whole genome shotgun (WGS) entry which is preliminary data.</text>
</comment>
<feature type="compositionally biased region" description="Polar residues" evidence="1">
    <location>
        <begin position="8"/>
        <end position="20"/>
    </location>
</feature>
<feature type="region of interest" description="Disordered" evidence="1">
    <location>
        <begin position="1"/>
        <end position="20"/>
    </location>
</feature>
<protein>
    <submittedName>
        <fullName evidence="2">Uncharacterized protein</fullName>
    </submittedName>
</protein>
<gene>
    <name evidence="2" type="ORF">EIK79_11295</name>
</gene>
<organism evidence="2 3">
    <name type="scientific">Halocatena pleomorpha</name>
    <dbReference type="NCBI Taxonomy" id="1785090"/>
    <lineage>
        <taxon>Archaea</taxon>
        <taxon>Methanobacteriati</taxon>
        <taxon>Methanobacteriota</taxon>
        <taxon>Stenosarchaea group</taxon>
        <taxon>Halobacteria</taxon>
        <taxon>Halobacteriales</taxon>
        <taxon>Natronomonadaceae</taxon>
        <taxon>Halocatena</taxon>
    </lineage>
</organism>
<name>A0A3P3R976_9EURY</name>
<feature type="compositionally biased region" description="Low complexity" evidence="1">
    <location>
        <begin position="51"/>
        <end position="63"/>
    </location>
</feature>